<name>R4FKX3_RHOPR</name>
<dbReference type="eggNOG" id="KOG1208">
    <property type="taxonomic scope" value="Eukaryota"/>
</dbReference>
<dbReference type="HOGENOM" id="CLU_010194_44_5_1"/>
<dbReference type="Gene3D" id="3.40.50.720">
    <property type="entry name" value="NAD(P)-binding Rossmann-like Domain"/>
    <property type="match status" value="1"/>
</dbReference>
<keyword evidence="2" id="KW-0472">Membrane</keyword>
<organism evidence="3">
    <name type="scientific">Rhodnius prolixus</name>
    <name type="common">Triatomid bug</name>
    <dbReference type="NCBI Taxonomy" id="13249"/>
    <lineage>
        <taxon>Eukaryota</taxon>
        <taxon>Metazoa</taxon>
        <taxon>Ecdysozoa</taxon>
        <taxon>Arthropoda</taxon>
        <taxon>Hexapoda</taxon>
        <taxon>Insecta</taxon>
        <taxon>Pterygota</taxon>
        <taxon>Neoptera</taxon>
        <taxon>Paraneoptera</taxon>
        <taxon>Hemiptera</taxon>
        <taxon>Heteroptera</taxon>
        <taxon>Panheteroptera</taxon>
        <taxon>Cimicomorpha</taxon>
        <taxon>Reduviidae</taxon>
        <taxon>Triatominae</taxon>
        <taxon>Rhodnius</taxon>
    </lineage>
</organism>
<dbReference type="AlphaFoldDB" id="R4FKX3"/>
<reference evidence="4" key="3">
    <citation type="submission" date="2015-05" db="UniProtKB">
        <authorList>
            <consortium name="EnsemblMetazoa"/>
        </authorList>
    </citation>
    <scope>IDENTIFICATION</scope>
</reference>
<feature type="transmembrane region" description="Helical" evidence="2">
    <location>
        <begin position="12"/>
        <end position="31"/>
    </location>
</feature>
<keyword evidence="2" id="KW-0812">Transmembrane</keyword>
<dbReference type="EnsemblMetazoa" id="RPRC004657-RA">
    <property type="protein sequence ID" value="RPRC004657-PA"/>
    <property type="gene ID" value="RPRC004657"/>
</dbReference>
<dbReference type="EMBL" id="GAHY01001658">
    <property type="protein sequence ID" value="JAA75852.1"/>
    <property type="molecule type" value="mRNA"/>
</dbReference>
<dbReference type="Proteomes" id="UP000015103">
    <property type="component" value="Unassembled WGS sequence"/>
</dbReference>
<dbReference type="InterPro" id="IPR002347">
    <property type="entry name" value="SDR_fam"/>
</dbReference>
<evidence type="ECO:0000313" key="5">
    <source>
        <dbReference type="Proteomes" id="UP000015103"/>
    </source>
</evidence>
<dbReference type="InParanoid" id="R4FKX3"/>
<keyword evidence="5" id="KW-1185">Reference proteome</keyword>
<dbReference type="OMA" id="NTHLANI"/>
<sequence>MGIIVTLFISSFKYTLFNVFFLLITIPLLLLRLYNKKTMGKLVVQKRLDGKTVIITGGNVGLGFETAKELAYRGARVLLACKNIGSGHLAKSLIIKETRNDDITVYRLDLSSVWSVRNFAKAILEKEKRLDVLIFNAGIGFIKHERTADNLQLTWQVNCFSSFLLSNLLIDFMRKTSLGKIIFISSALHHFHWFNVDDIDSEKSRNAFMNHCNTKFATILMANFMAKKLEGTGIKVNTVNPGLVNVPLLRRVKNSIIQRLFQHFLNIYGKPVGEGAATTLTLVLDPELQNVTGAYFSDCKMSRCVSPKTKDFELASALWNKFSEVVALDKNEKNGVFF</sequence>
<reference evidence="5" key="2">
    <citation type="submission" date="2015-04" db="EMBL/GenBank/DDBJ databases">
        <authorList>
            <person name="Wilson R.K."/>
            <person name="Warren W."/>
            <person name="Dotson E."/>
            <person name="Oliveira P.L."/>
        </authorList>
    </citation>
    <scope>NUCLEOTIDE SEQUENCE</scope>
</reference>
<keyword evidence="2" id="KW-1133">Transmembrane helix</keyword>
<dbReference type="VEuPathDB" id="VectorBase:RPRC004657"/>
<accession>R4FKX3</accession>
<evidence type="ECO:0000256" key="1">
    <source>
        <dbReference type="ARBA" id="ARBA00023002"/>
    </source>
</evidence>
<evidence type="ECO:0000313" key="3">
    <source>
        <dbReference type="EMBL" id="JAA75852.1"/>
    </source>
</evidence>
<evidence type="ECO:0000313" key="4">
    <source>
        <dbReference type="EnsemblMetazoa" id="RPRC004657-PA"/>
    </source>
</evidence>
<dbReference type="GO" id="GO:0016491">
    <property type="term" value="F:oxidoreductase activity"/>
    <property type="evidence" value="ECO:0007669"/>
    <property type="project" value="UniProtKB-KW"/>
</dbReference>
<proteinExistence type="evidence at transcript level"/>
<evidence type="ECO:0000256" key="2">
    <source>
        <dbReference type="SAM" id="Phobius"/>
    </source>
</evidence>
<reference evidence="3" key="1">
    <citation type="submission" date="2013-04" db="EMBL/GenBank/DDBJ databases">
        <title>An insight into the transcriptome of the digestive tract of the blood sucking bug, Rhodnius prolixus.</title>
        <authorList>
            <person name="Ribeiro J.M.C."/>
            <person name="Genta F.A."/>
            <person name="Sorgine M.H.F."/>
            <person name="Paiva-Silva G.O."/>
            <person name="Majerowicz D."/>
            <person name="Medeiros M."/>
            <person name="Koerich L."/>
            <person name="Terra W.R."/>
            <person name="Ferreira C."/>
            <person name="Pimentel A.C."/>
            <person name="Bisch P.M."/>
            <person name="Diniz M.M.P."/>
            <person name="Nascimento R."/>
            <person name="Salmon D."/>
            <person name="Silber A.M."/>
            <person name="Alves M."/>
            <person name="Oliveira M.F."/>
            <person name="Gondim K.C."/>
            <person name="Silva Neto M.A.C."/>
            <person name="Atella G.C."/>
            <person name="Araujo H."/>
            <person name="Dias F.S."/>
            <person name="Polycarpo C.R."/>
            <person name="Fampa P."/>
            <person name="Melo A.C."/>
            <person name="Tanaka A.S."/>
            <person name="Balczun C."/>
            <person name="Oliveira J.H.M."/>
            <person name="Goncalves R."/>
            <person name="Lazoski C."/>
            <person name="Pereira M.A."/>
            <person name="Rivera-Pomar R."/>
            <person name="Diambra L."/>
            <person name="Schaub G.A."/>
            <person name="Garcia E.S."/>
            <person name="Azambuja P."/>
            <person name="Braz G.R.C."/>
            <person name="Oliveira P.L."/>
        </authorList>
    </citation>
    <scope>NUCLEOTIDE SEQUENCE</scope>
</reference>
<dbReference type="PRINTS" id="PR00081">
    <property type="entry name" value="GDHRDH"/>
</dbReference>
<dbReference type="EMBL" id="ACPB03017249">
    <property type="status" value="NOT_ANNOTATED_CDS"/>
    <property type="molecule type" value="Genomic_DNA"/>
</dbReference>
<dbReference type="STRING" id="13249.R4FKX3"/>
<protein>
    <submittedName>
        <fullName evidence="3 4">Putative short chain dehydrogenase</fullName>
    </submittedName>
</protein>
<dbReference type="PANTHER" id="PTHR43157:SF31">
    <property type="entry name" value="PHOSPHATIDYLINOSITOL-GLYCAN BIOSYNTHESIS CLASS F PROTEIN"/>
    <property type="match status" value="1"/>
</dbReference>
<dbReference type="SUPFAM" id="SSF51735">
    <property type="entry name" value="NAD(P)-binding Rossmann-fold domains"/>
    <property type="match status" value="1"/>
</dbReference>
<dbReference type="Pfam" id="PF00106">
    <property type="entry name" value="adh_short"/>
    <property type="match status" value="1"/>
</dbReference>
<keyword evidence="1" id="KW-0560">Oxidoreductase</keyword>
<dbReference type="PANTHER" id="PTHR43157">
    <property type="entry name" value="PHOSPHATIDYLINOSITOL-GLYCAN BIOSYNTHESIS CLASS F PROTEIN-RELATED"/>
    <property type="match status" value="1"/>
</dbReference>
<dbReference type="InterPro" id="IPR036291">
    <property type="entry name" value="NAD(P)-bd_dom_sf"/>
</dbReference>